<evidence type="ECO:0000256" key="2">
    <source>
        <dbReference type="ARBA" id="ARBA00022741"/>
    </source>
</evidence>
<dbReference type="Pfam" id="PF00350">
    <property type="entry name" value="Dynamin_N"/>
    <property type="match status" value="1"/>
</dbReference>
<dbReference type="GO" id="GO:0016020">
    <property type="term" value="C:membrane"/>
    <property type="evidence" value="ECO:0007669"/>
    <property type="project" value="UniProtKB-SubCell"/>
</dbReference>
<dbReference type="InterPro" id="IPR027417">
    <property type="entry name" value="P-loop_NTPase"/>
</dbReference>
<dbReference type="RefSeq" id="WP_105075020.1">
    <property type="nucleotide sequence ID" value="NZ_PPGH01000042.1"/>
</dbReference>
<keyword evidence="3" id="KW-0378">Hydrolase</keyword>
<evidence type="ECO:0000313" key="7">
    <source>
        <dbReference type="EMBL" id="PQJ94746.1"/>
    </source>
</evidence>
<name>A0A2S7XMG1_9GAMM</name>
<dbReference type="Proteomes" id="UP000239936">
    <property type="component" value="Unassembled WGS sequence"/>
</dbReference>
<dbReference type="AlphaFoldDB" id="A0A2S7XMG1"/>
<sequence>MTTTMIAPAMSTEALESRYRLLCRACHTDVDDSPVQHQLATELKQLQTILLQDLPALARRGSPDNFADLWENLKQELERFHEFCEFPDLAQKVVVGLGGAFSAGKSSFINALLGQKRLVTEVDETTSLPTYLLHGSEEHITALNLFKRRVRLSQAEFLSLTHDEKLKYGSQVSALLYSAFVSVPEFTFRNLALLDTPGYSKPDDPHWHERSDAHLARSQLNSAQFLIWLISAEAGTISEADLKFLASLRPGIPRLIIISRADKRTPQDMENIVTLVRTTLANRALPALDVIPISVRKPQQFPLTPILKYLETWNAAPQTVGFAVNFKRQFNTYQCFLDNKQYLARRRLNRLNLILSLSDDEDIISDAQDLRDLADRELHDLQKISEDLQGLSQRFFHGLKKIGSAVGIPLPEPDADDSQQYATPLLNDPIFDRLFRENQNFSELSLSDIDPSNNTLLIPKTFTVCEGTSVYFDVALWLSENNLSREIYRRPIEVAYYGAGMYVTNATIGQTKWGWILPDGESTDISSDVYLSKEEQQYTNTTIGKITLTSIVEAIDNLTSIDDYVRYLENNNNLHKPFFDVIVKFSTEELNKALTIMNMGFVVDNILKDWNGVRKKFYEQLGEKIGNEYLTQMEIGFGRRIITGGRGLADPDEHDALFSADGTYRQYGMQKDKVFVMMTKNTETYVPWRAEDISLCMTESKEIIYESQLPNLFAEIKGIVDRNSTGVYKHRYIRTADSKKFDIHVGTLTPIHRTDREFLIFIQCMTRMFSGKSRRYPLGKNYFILEEV</sequence>
<keyword evidence="4" id="KW-0342">GTP-binding</keyword>
<reference evidence="8 9" key="1">
    <citation type="submission" date="2018-01" db="EMBL/GenBank/DDBJ databases">
        <title>The complete genome sequence of Chromatium okenii LaCa, a purple sulfur bacterium with a turbulent life.</title>
        <authorList>
            <person name="Luedin S.M."/>
            <person name="Liechti N."/>
            <person name="Storelli N."/>
            <person name="Danza F."/>
            <person name="Wittwer M."/>
            <person name="Pothier J.F."/>
            <person name="Tonolla M.A."/>
        </authorList>
    </citation>
    <scope>NUCLEOTIDE SEQUENCE [LARGE SCALE GENOMIC DNA]</scope>
    <source>
        <strain evidence="8 9">LaCa</strain>
    </source>
</reference>
<keyword evidence="5" id="KW-0472">Membrane</keyword>
<evidence type="ECO:0000256" key="5">
    <source>
        <dbReference type="ARBA" id="ARBA00023136"/>
    </source>
</evidence>
<evidence type="ECO:0000256" key="3">
    <source>
        <dbReference type="ARBA" id="ARBA00022801"/>
    </source>
</evidence>
<keyword evidence="9" id="KW-1185">Reference proteome</keyword>
<keyword evidence="2" id="KW-0547">Nucleotide-binding</keyword>
<comment type="subcellular location">
    <subcellularLocation>
        <location evidence="1">Membrane</location>
    </subcellularLocation>
</comment>
<dbReference type="GO" id="GO:0003924">
    <property type="term" value="F:GTPase activity"/>
    <property type="evidence" value="ECO:0007669"/>
    <property type="project" value="InterPro"/>
</dbReference>
<evidence type="ECO:0000313" key="9">
    <source>
        <dbReference type="Proteomes" id="UP000239936"/>
    </source>
</evidence>
<organism evidence="8 9">
    <name type="scientific">Chromatium okenii</name>
    <dbReference type="NCBI Taxonomy" id="61644"/>
    <lineage>
        <taxon>Bacteria</taxon>
        <taxon>Pseudomonadati</taxon>
        <taxon>Pseudomonadota</taxon>
        <taxon>Gammaproteobacteria</taxon>
        <taxon>Chromatiales</taxon>
        <taxon>Chromatiaceae</taxon>
        <taxon>Chromatium</taxon>
    </lineage>
</organism>
<dbReference type="Gene3D" id="3.40.50.300">
    <property type="entry name" value="P-loop containing nucleotide triphosphate hydrolases"/>
    <property type="match status" value="1"/>
</dbReference>
<dbReference type="EMBL" id="PPGH01000042">
    <property type="protein sequence ID" value="PQJ94763.1"/>
    <property type="molecule type" value="Genomic_DNA"/>
</dbReference>
<dbReference type="InterPro" id="IPR045063">
    <property type="entry name" value="Dynamin_N"/>
</dbReference>
<dbReference type="OrthoDB" id="8541181at2"/>
<proteinExistence type="predicted"/>
<dbReference type="PANTHER" id="PTHR10465">
    <property type="entry name" value="TRANSMEMBRANE GTPASE FZO1"/>
    <property type="match status" value="1"/>
</dbReference>
<evidence type="ECO:0000259" key="6">
    <source>
        <dbReference type="Pfam" id="PF00350"/>
    </source>
</evidence>
<feature type="domain" description="Dynamin N-terminal" evidence="6">
    <location>
        <begin position="99"/>
        <end position="247"/>
    </location>
</feature>
<evidence type="ECO:0000313" key="8">
    <source>
        <dbReference type="EMBL" id="PQJ94763.1"/>
    </source>
</evidence>
<dbReference type="EMBL" id="PPGH01000042">
    <property type="protein sequence ID" value="PQJ94746.1"/>
    <property type="molecule type" value="Genomic_DNA"/>
</dbReference>
<dbReference type="SUPFAM" id="SSF52540">
    <property type="entry name" value="P-loop containing nucleoside triphosphate hydrolases"/>
    <property type="match status" value="1"/>
</dbReference>
<comment type="caution">
    <text evidence="8">The sequence shown here is derived from an EMBL/GenBank/DDBJ whole genome shotgun (WGS) entry which is preliminary data.</text>
</comment>
<evidence type="ECO:0000256" key="4">
    <source>
        <dbReference type="ARBA" id="ARBA00023134"/>
    </source>
</evidence>
<protein>
    <recommendedName>
        <fullName evidence="6">Dynamin N-terminal domain-containing protein</fullName>
    </recommendedName>
</protein>
<dbReference type="InterPro" id="IPR027094">
    <property type="entry name" value="Mitofusin_fam"/>
</dbReference>
<gene>
    <name evidence="7" type="ORF">CXB77_18410</name>
    <name evidence="8" type="ORF">CXB77_18520</name>
</gene>
<dbReference type="GO" id="GO:0005525">
    <property type="term" value="F:GTP binding"/>
    <property type="evidence" value="ECO:0007669"/>
    <property type="project" value="UniProtKB-KW"/>
</dbReference>
<evidence type="ECO:0000256" key="1">
    <source>
        <dbReference type="ARBA" id="ARBA00004370"/>
    </source>
</evidence>
<accession>A0A2S7XMG1</accession>
<dbReference type="PANTHER" id="PTHR10465:SF0">
    <property type="entry name" value="SARCALUMENIN"/>
    <property type="match status" value="1"/>
</dbReference>